<feature type="transmembrane region" description="Helical" evidence="2">
    <location>
        <begin position="95"/>
        <end position="118"/>
    </location>
</feature>
<proteinExistence type="predicted"/>
<gene>
    <name evidence="3" type="ORF">ZOSMA_54G00370</name>
</gene>
<reference evidence="4" key="1">
    <citation type="journal article" date="2016" name="Nature">
        <title>The genome of the seagrass Zostera marina reveals angiosperm adaptation to the sea.</title>
        <authorList>
            <person name="Olsen J.L."/>
            <person name="Rouze P."/>
            <person name="Verhelst B."/>
            <person name="Lin Y.-C."/>
            <person name="Bayer T."/>
            <person name="Collen J."/>
            <person name="Dattolo E."/>
            <person name="De Paoli E."/>
            <person name="Dittami S."/>
            <person name="Maumus F."/>
            <person name="Michel G."/>
            <person name="Kersting A."/>
            <person name="Lauritano C."/>
            <person name="Lohaus R."/>
            <person name="Toepel M."/>
            <person name="Tonon T."/>
            <person name="Vanneste K."/>
            <person name="Amirebrahimi M."/>
            <person name="Brakel J."/>
            <person name="Bostroem C."/>
            <person name="Chovatia M."/>
            <person name="Grimwood J."/>
            <person name="Jenkins J.W."/>
            <person name="Jueterbock A."/>
            <person name="Mraz A."/>
            <person name="Stam W.T."/>
            <person name="Tice H."/>
            <person name="Bornberg-Bauer E."/>
            <person name="Green P.J."/>
            <person name="Pearson G.A."/>
            <person name="Procaccini G."/>
            <person name="Duarte C.M."/>
            <person name="Schmutz J."/>
            <person name="Reusch T.B.H."/>
            <person name="Van de Peer Y."/>
        </authorList>
    </citation>
    <scope>NUCLEOTIDE SEQUENCE [LARGE SCALE GENOMIC DNA]</scope>
    <source>
        <strain evidence="4">cv. Finnish</strain>
    </source>
</reference>
<dbReference type="OMA" id="PWARNES"/>
<accession>A0A0K9NYQ0</accession>
<dbReference type="EMBL" id="LFYR01001529">
    <property type="protein sequence ID" value="KMZ61107.1"/>
    <property type="molecule type" value="Genomic_DNA"/>
</dbReference>
<dbReference type="Proteomes" id="UP000036987">
    <property type="component" value="Unassembled WGS sequence"/>
</dbReference>
<sequence>MAAVLARQYPAFLESNPISQFFLQKRNGVYCVRREGEWRKRRSRLTTASSNKDSSQSDKKIPTWANPDSDEPPPWARGEVSSSQISSQETFEIPFYAYLLASAVTAIAAIGSIFEYANQKPIFGVLNSDSIFYTPILGFFVITGIPTSAFLWFKSVQSANKAAEEQDRKDGLF</sequence>
<keyword evidence="2" id="KW-0812">Transmembrane</keyword>
<protein>
    <submittedName>
        <fullName evidence="3">Uncharacterized protein</fullName>
    </submittedName>
</protein>
<dbReference type="PANTHER" id="PTHR36042:SF1">
    <property type="entry name" value="OS05G0490900 PROTEIN"/>
    <property type="match status" value="1"/>
</dbReference>
<dbReference type="OrthoDB" id="2013891at2759"/>
<dbReference type="PANTHER" id="PTHR36042">
    <property type="entry name" value="OS05G0490900 PROTEIN"/>
    <property type="match status" value="1"/>
</dbReference>
<evidence type="ECO:0000256" key="2">
    <source>
        <dbReference type="SAM" id="Phobius"/>
    </source>
</evidence>
<feature type="transmembrane region" description="Helical" evidence="2">
    <location>
        <begin position="130"/>
        <end position="153"/>
    </location>
</feature>
<organism evidence="3 4">
    <name type="scientific">Zostera marina</name>
    <name type="common">Eelgrass</name>
    <dbReference type="NCBI Taxonomy" id="29655"/>
    <lineage>
        <taxon>Eukaryota</taxon>
        <taxon>Viridiplantae</taxon>
        <taxon>Streptophyta</taxon>
        <taxon>Embryophyta</taxon>
        <taxon>Tracheophyta</taxon>
        <taxon>Spermatophyta</taxon>
        <taxon>Magnoliopsida</taxon>
        <taxon>Liliopsida</taxon>
        <taxon>Zosteraceae</taxon>
        <taxon>Zostera</taxon>
    </lineage>
</organism>
<name>A0A0K9NYQ0_ZOSMR</name>
<evidence type="ECO:0000313" key="4">
    <source>
        <dbReference type="Proteomes" id="UP000036987"/>
    </source>
</evidence>
<evidence type="ECO:0000256" key="1">
    <source>
        <dbReference type="SAM" id="MobiDB-lite"/>
    </source>
</evidence>
<feature type="region of interest" description="Disordered" evidence="1">
    <location>
        <begin position="42"/>
        <end position="81"/>
    </location>
</feature>
<dbReference type="AlphaFoldDB" id="A0A0K9NYQ0"/>
<keyword evidence="2" id="KW-1133">Transmembrane helix</keyword>
<keyword evidence="2" id="KW-0472">Membrane</keyword>
<evidence type="ECO:0000313" key="3">
    <source>
        <dbReference type="EMBL" id="KMZ61107.1"/>
    </source>
</evidence>
<keyword evidence="4" id="KW-1185">Reference proteome</keyword>
<comment type="caution">
    <text evidence="3">The sequence shown here is derived from an EMBL/GenBank/DDBJ whole genome shotgun (WGS) entry which is preliminary data.</text>
</comment>